<dbReference type="InterPro" id="IPR025277">
    <property type="entry name" value="Apiosidase-like_cat_dom"/>
</dbReference>
<evidence type="ECO:0000313" key="4">
    <source>
        <dbReference type="Proteomes" id="UP000824112"/>
    </source>
</evidence>
<evidence type="ECO:0000259" key="2">
    <source>
        <dbReference type="Pfam" id="PF13204"/>
    </source>
</evidence>
<accession>A0A9D1M884</accession>
<gene>
    <name evidence="3" type="ORF">IAB03_05795</name>
</gene>
<proteinExistence type="predicted"/>
<dbReference type="Proteomes" id="UP000824112">
    <property type="component" value="Unassembled WGS sequence"/>
</dbReference>
<dbReference type="InterPro" id="IPR024749">
    <property type="entry name" value="Collagen-bd_put"/>
</dbReference>
<keyword evidence="3" id="KW-0378">Hydrolase</keyword>
<reference evidence="3" key="1">
    <citation type="submission" date="2020-10" db="EMBL/GenBank/DDBJ databases">
        <authorList>
            <person name="Gilroy R."/>
        </authorList>
    </citation>
    <scope>NUCLEOTIDE SEQUENCE</scope>
    <source>
        <strain evidence="3">CHK158-818</strain>
    </source>
</reference>
<dbReference type="Gene3D" id="3.20.20.80">
    <property type="entry name" value="Glycosidases"/>
    <property type="match status" value="1"/>
</dbReference>
<dbReference type="PANTHER" id="PTHR37836">
    <property type="entry name" value="LMO1036 PROTEIN"/>
    <property type="match status" value="1"/>
</dbReference>
<reference evidence="3" key="2">
    <citation type="journal article" date="2021" name="PeerJ">
        <title>Extensive microbial diversity within the chicken gut microbiome revealed by metagenomics and culture.</title>
        <authorList>
            <person name="Gilroy R."/>
            <person name="Ravi A."/>
            <person name="Getino M."/>
            <person name="Pursley I."/>
            <person name="Horton D.L."/>
            <person name="Alikhan N.F."/>
            <person name="Baker D."/>
            <person name="Gharbi K."/>
            <person name="Hall N."/>
            <person name="Watson M."/>
            <person name="Adriaenssens E.M."/>
            <person name="Foster-Nyarko E."/>
            <person name="Jarju S."/>
            <person name="Secka A."/>
            <person name="Antonio M."/>
            <person name="Oren A."/>
            <person name="Chaudhuri R.R."/>
            <person name="La Ragione R."/>
            <person name="Hildebrand F."/>
            <person name="Pallen M.J."/>
        </authorList>
    </citation>
    <scope>NUCLEOTIDE SEQUENCE</scope>
    <source>
        <strain evidence="3">CHK158-818</strain>
    </source>
</reference>
<comment type="caution">
    <text evidence="3">The sequence shown here is derived from an EMBL/GenBank/DDBJ whole genome shotgun (WGS) entry which is preliminary data.</text>
</comment>
<dbReference type="EMBL" id="DVNA01000131">
    <property type="protein sequence ID" value="HIU55302.1"/>
    <property type="molecule type" value="Genomic_DNA"/>
</dbReference>
<sequence>MVLSCLLVCNYAVEAREVQDIEVSDNGRYLQYTDGTPFFYLGDTAWEMFHRLDREEADLYLEDRARKGYTVIQSVALSELEGHSAHNPYGFLPLTDLDPARPAVQEGPDNDYWDHVDYIVNKANSLGMYVGMLPTWGHFWNGEKPLFNKENAEIYGEFIGRRYKDAMVIWILGGDRNPDNDEKKEIIRAMARGLKKGDGGRHLITFHPPGWAGSAQWFHNEPWLDFNMRQNGHEVLYSRRYSSTLDDYNRTPVKPVIDGEPVYEDHPVCFNPGEMGHSISADVRRAMYWDLFNGAFGHTYGHHSVWQMYDPEKGRNPINNPLMSWKEAISQPGAEQMQYGRWLIESRPFFTRIPDPSVIVPDKVKTSVPGEGRYHFSATRDTEGTYLMVYAPVGRKFTVRTDVIKGDKIKAWWYNPRNGKAKKIGTFTNDRQPKEFMPPEPGEMTDWILVLDDASCRYPAPGKK</sequence>
<dbReference type="Pfam" id="PF13204">
    <property type="entry name" value="Apiosidase"/>
    <property type="match status" value="1"/>
</dbReference>
<dbReference type="InterPro" id="IPR017853">
    <property type="entry name" value="GH"/>
</dbReference>
<dbReference type="AlphaFoldDB" id="A0A9D1M884"/>
<organism evidence="3 4">
    <name type="scientific">Candidatus Gallibacteroides avistercoris</name>
    <dbReference type="NCBI Taxonomy" id="2840833"/>
    <lineage>
        <taxon>Bacteria</taxon>
        <taxon>Pseudomonadati</taxon>
        <taxon>Bacteroidota</taxon>
        <taxon>Bacteroidia</taxon>
        <taxon>Bacteroidales</taxon>
        <taxon>Bacteroidaceae</taxon>
        <taxon>Bacteroidaceae incertae sedis</taxon>
        <taxon>Candidatus Gallibacteroides</taxon>
    </lineage>
</organism>
<evidence type="ECO:0000259" key="1">
    <source>
        <dbReference type="Pfam" id="PF12904"/>
    </source>
</evidence>
<feature type="domain" description="Apiosidase-like catalytic" evidence="2">
    <location>
        <begin position="24"/>
        <end position="350"/>
    </location>
</feature>
<evidence type="ECO:0000313" key="3">
    <source>
        <dbReference type="EMBL" id="HIU55302.1"/>
    </source>
</evidence>
<dbReference type="GO" id="GO:0016787">
    <property type="term" value="F:hydrolase activity"/>
    <property type="evidence" value="ECO:0007669"/>
    <property type="project" value="UniProtKB-KW"/>
</dbReference>
<dbReference type="Pfam" id="PF12904">
    <property type="entry name" value="Collagen_bind_2"/>
    <property type="match status" value="1"/>
</dbReference>
<protein>
    <submittedName>
        <fullName evidence="3">Glycoside hydrolase family 140 protein</fullName>
    </submittedName>
</protein>
<dbReference type="PANTHER" id="PTHR37836:SF3">
    <property type="entry name" value="ENDOGLUCANASE"/>
    <property type="match status" value="1"/>
</dbReference>
<dbReference type="SUPFAM" id="SSF51445">
    <property type="entry name" value="(Trans)glycosidases"/>
    <property type="match status" value="1"/>
</dbReference>
<name>A0A9D1M884_9BACT</name>
<feature type="domain" description="Putative collagen-binding" evidence="1">
    <location>
        <begin position="353"/>
        <end position="452"/>
    </location>
</feature>